<organism evidence="1 2">
    <name type="scientific">Chryseobacterium elymi</name>
    <dbReference type="NCBI Taxonomy" id="395936"/>
    <lineage>
        <taxon>Bacteria</taxon>
        <taxon>Pseudomonadati</taxon>
        <taxon>Bacteroidota</taxon>
        <taxon>Flavobacteriia</taxon>
        <taxon>Flavobacteriales</taxon>
        <taxon>Weeksellaceae</taxon>
        <taxon>Chryseobacterium group</taxon>
        <taxon>Chryseobacterium</taxon>
    </lineage>
</organism>
<protein>
    <submittedName>
        <fullName evidence="1">Uncharacterized protein</fullName>
    </submittedName>
</protein>
<evidence type="ECO:0000313" key="2">
    <source>
        <dbReference type="Proteomes" id="UP000257030"/>
    </source>
</evidence>
<keyword evidence="2" id="KW-1185">Reference proteome</keyword>
<accession>A0A3D9DMJ3</accession>
<proteinExistence type="predicted"/>
<dbReference type="EMBL" id="QNUH01000005">
    <property type="protein sequence ID" value="REC79203.1"/>
    <property type="molecule type" value="Genomic_DNA"/>
</dbReference>
<gene>
    <name evidence="1" type="ORF">DRF60_07910</name>
</gene>
<dbReference type="OrthoDB" id="1453974at2"/>
<dbReference type="Proteomes" id="UP000257030">
    <property type="component" value="Unassembled WGS sequence"/>
</dbReference>
<reference evidence="1 2" key="1">
    <citation type="journal article" date="2010" name="Syst. Appl. Microbiol.">
        <title>Four new species of Chryseobacterium from the rhizosphere of coastal sand dune plants, Chryseobacterium elymi sp. nov., Chryseobacterium hagamense sp. nov., Chryseobacterium lathyri sp. nov. and Chryseobacterium rhizosphaerae sp. nov.</title>
        <authorList>
            <person name="Cho S.H."/>
            <person name="Lee K.S."/>
            <person name="Shin D.S."/>
            <person name="Han J.H."/>
            <person name="Park K.S."/>
            <person name="Lee C.H."/>
            <person name="Park K.H."/>
            <person name="Kim S.B."/>
        </authorList>
    </citation>
    <scope>NUCLEOTIDE SEQUENCE [LARGE SCALE GENOMIC DNA]</scope>
    <source>
        <strain evidence="1 2">KCTC 22547</strain>
    </source>
</reference>
<name>A0A3D9DMJ3_9FLAO</name>
<dbReference type="RefSeq" id="WP_116011555.1">
    <property type="nucleotide sequence ID" value="NZ_QNUH01000005.1"/>
</dbReference>
<comment type="caution">
    <text evidence="1">The sequence shown here is derived from an EMBL/GenBank/DDBJ whole genome shotgun (WGS) entry which is preliminary data.</text>
</comment>
<dbReference type="AlphaFoldDB" id="A0A3D9DMJ3"/>
<evidence type="ECO:0000313" key="1">
    <source>
        <dbReference type="EMBL" id="REC79203.1"/>
    </source>
</evidence>
<sequence>MKKMLIVLAYGVSLMMFGQVGIKTETPHASSDLELGSNNKALYLNRVENPENNISSPQNGMILYDTTKKCVRAYQADAWSNCLGLPVENEGTVLSLECSSATHSGTIYNGTVYSSGIETSVPYSGGNGGSYSAMAINSTGVTGLVAGLQAGTFNNGSGNLVLQITGTPSGAGNALFTLNIGGRSCSFTRIVEPSSSTIGTVTSLDCNAKLNPANLFVGENYSGVLRIPYTGGNGGSYDADTFTVKGLTFTRSAGNFSVGNGEIIYNVSGIPDSTGSIIITELIIGGQSCTSLNVGMITGLTLYCGTGAYQPVLNPDNLIAGQTYTGTYTIKYFTNSGGFYDGTAYPGESFTANGLTFSRSAGTFTGGLVTDIVYSVTGTPTTSGNMDITVNLADKNCTKPVTVTATPTACINNDYIIHNGQKSVRICGQIWMQHNLGANTNLDPNANPQSQALIGNYYQYGRNAVVATGYTSPGPITGFDTTWPVPANPTQRWNTGTETSPVKNTTYDPCPSGFRLPTLTEFQELAANTTLEAYGNDWSANDNNYNNATIFKSGSVQVTFPAGGFRTVNGPGNLQGRGQGGAYYTSTIGNVKPYNTKPASFGQSGLGGGMQAGNRAFNVKCIAQ</sequence>